<reference evidence="2 3" key="1">
    <citation type="submission" date="2012-08" db="EMBL/GenBank/DDBJ databases">
        <title>The Genome Sequence of Turicella otitidis ATCC 51513.</title>
        <authorList>
            <consortium name="The Broad Institute Genome Sequencing Platform"/>
            <person name="Earl A."/>
            <person name="Ward D."/>
            <person name="Feldgarden M."/>
            <person name="Gevers D."/>
            <person name="Huys G."/>
            <person name="Walker B."/>
            <person name="Young S.K."/>
            <person name="Zeng Q."/>
            <person name="Gargeya S."/>
            <person name="Fitzgerald M."/>
            <person name="Haas B."/>
            <person name="Abouelleil A."/>
            <person name="Alvarado L."/>
            <person name="Arachchi H.M."/>
            <person name="Berlin A.M."/>
            <person name="Chapman S.B."/>
            <person name="Goldberg J."/>
            <person name="Griggs A."/>
            <person name="Gujja S."/>
            <person name="Hansen M."/>
            <person name="Howarth C."/>
            <person name="Imamovic A."/>
            <person name="Larimer J."/>
            <person name="McCowen C."/>
            <person name="Montmayeur A."/>
            <person name="Murphy C."/>
            <person name="Neiman D."/>
            <person name="Pearson M."/>
            <person name="Priest M."/>
            <person name="Roberts A."/>
            <person name="Saif S."/>
            <person name="Shea T."/>
            <person name="Sisk P."/>
            <person name="Sykes S."/>
            <person name="Wortman J."/>
            <person name="Nusbaum C."/>
            <person name="Birren B."/>
        </authorList>
    </citation>
    <scope>NUCLEOTIDE SEQUENCE [LARGE SCALE GENOMIC DNA]</scope>
    <source>
        <strain evidence="2 3">ATCC 51513</strain>
    </source>
</reference>
<dbReference type="Proteomes" id="UP000006078">
    <property type="component" value="Unassembled WGS sequence"/>
</dbReference>
<proteinExistence type="predicted"/>
<feature type="non-terminal residue" evidence="2">
    <location>
        <position position="77"/>
    </location>
</feature>
<dbReference type="RefSeq" id="WP_004601148.1">
    <property type="nucleotide sequence ID" value="NZ_JH815194.1"/>
</dbReference>
<keyword evidence="1" id="KW-1133">Transmembrane helix</keyword>
<keyword evidence="1" id="KW-0812">Transmembrane</keyword>
<comment type="caution">
    <text evidence="2">The sequence shown here is derived from an EMBL/GenBank/DDBJ whole genome shotgun (WGS) entry which is preliminary data.</text>
</comment>
<feature type="transmembrane region" description="Helical" evidence="1">
    <location>
        <begin position="47"/>
        <end position="76"/>
    </location>
</feature>
<keyword evidence="3" id="KW-1185">Reference proteome</keyword>
<evidence type="ECO:0000313" key="2">
    <source>
        <dbReference type="EMBL" id="EJZ81811.1"/>
    </source>
</evidence>
<name>K0YEL8_9CORY</name>
<keyword evidence="1" id="KW-0472">Membrane</keyword>
<protein>
    <submittedName>
        <fullName evidence="2">Uncharacterized protein</fullName>
    </submittedName>
</protein>
<organism evidence="2 3">
    <name type="scientific">Corynebacterium otitidis ATCC 51513</name>
    <dbReference type="NCBI Taxonomy" id="883169"/>
    <lineage>
        <taxon>Bacteria</taxon>
        <taxon>Bacillati</taxon>
        <taxon>Actinomycetota</taxon>
        <taxon>Actinomycetes</taxon>
        <taxon>Mycobacteriales</taxon>
        <taxon>Corynebacteriaceae</taxon>
        <taxon>Corynebacterium</taxon>
    </lineage>
</organism>
<dbReference type="HOGENOM" id="CLU_2644168_0_0_11"/>
<accession>K0YEL8</accession>
<sequence length="77" mass="7545">MITLVAALAAAVLLLGPPKPARRLPAPERGAHPAKQVRLRMLGALVAVVLALGAAGLGPAPVAAAAILSATGLWLAA</sequence>
<evidence type="ECO:0000313" key="3">
    <source>
        <dbReference type="Proteomes" id="UP000006078"/>
    </source>
</evidence>
<gene>
    <name evidence="2" type="ORF">HMPREF9719_01258</name>
</gene>
<evidence type="ECO:0000256" key="1">
    <source>
        <dbReference type="SAM" id="Phobius"/>
    </source>
</evidence>
<dbReference type="AlphaFoldDB" id="K0YEL8"/>
<dbReference type="EMBL" id="AHAE01000058">
    <property type="protein sequence ID" value="EJZ81811.1"/>
    <property type="molecule type" value="Genomic_DNA"/>
</dbReference>